<evidence type="ECO:0000313" key="3">
    <source>
        <dbReference type="Proteomes" id="UP000326396"/>
    </source>
</evidence>
<keyword evidence="1" id="KW-0812">Transmembrane</keyword>
<dbReference type="EMBL" id="SZYD01000009">
    <property type="protein sequence ID" value="KAD5318061.1"/>
    <property type="molecule type" value="Genomic_DNA"/>
</dbReference>
<dbReference type="PANTHER" id="PTHR46631">
    <property type="entry name" value="60S RIBOSOMAL PROTEIN L18A-LIKE"/>
    <property type="match status" value="1"/>
</dbReference>
<evidence type="ECO:0000313" key="2">
    <source>
        <dbReference type="EMBL" id="KAD5318061.1"/>
    </source>
</evidence>
<dbReference type="InterPro" id="IPR044804">
    <property type="entry name" value="Ribosomal_eL20z-like"/>
</dbReference>
<dbReference type="PANTHER" id="PTHR46631:SF15">
    <property type="entry name" value="50S RIBOSOMAL PROTEIN L18AE_60S RIBOSOMAL PROTEIN L20 AND L18A"/>
    <property type="match status" value="1"/>
</dbReference>
<reference evidence="2 3" key="1">
    <citation type="submission" date="2019-05" db="EMBL/GenBank/DDBJ databases">
        <title>Mikania micrantha, genome provides insights into the molecular mechanism of rapid growth.</title>
        <authorList>
            <person name="Liu B."/>
        </authorList>
    </citation>
    <scope>NUCLEOTIDE SEQUENCE [LARGE SCALE GENOMIC DNA]</scope>
    <source>
        <strain evidence="2">NLD-2019</strain>
        <tissue evidence="2">Leaf</tissue>
    </source>
</reference>
<sequence>MASLIQENWASINDQYDFENFETLEIDDTLLLSILDEPHVEDECDNERLSSVIRSLEAEISPIEIDDHDMSLDLEWNADWENPNELLFNQNYLKLHDTEYNWMEMDDACIQEYDDGMDGIIEFGGVKDYSLIPYGSNIEEHGYVKDYNQQQYYAQHQDQQPPSHQYGTFQGVHTSPPPAPAPVIGFPQPVPPPGAFGGPSVNHYVHGYQAVPGRPIRQRRLPCCGIGTGWFLFIIGFLLAAIPWYVGAFILIRARYDHREKPGYIACLIAAILGTIAVIFGVTSDDWDWD</sequence>
<accession>A0A5N6NTK8</accession>
<keyword evidence="3" id="KW-1185">Reference proteome</keyword>
<feature type="transmembrane region" description="Helical" evidence="1">
    <location>
        <begin position="264"/>
        <end position="283"/>
    </location>
</feature>
<evidence type="ECO:0000256" key="1">
    <source>
        <dbReference type="SAM" id="Phobius"/>
    </source>
</evidence>
<protein>
    <submittedName>
        <fullName evidence="2">Uncharacterized protein</fullName>
    </submittedName>
</protein>
<dbReference type="OrthoDB" id="691231at2759"/>
<dbReference type="Proteomes" id="UP000326396">
    <property type="component" value="Linkage Group LG17"/>
</dbReference>
<gene>
    <name evidence="2" type="ORF">E3N88_18007</name>
</gene>
<proteinExistence type="predicted"/>
<dbReference type="AlphaFoldDB" id="A0A5N6NTK8"/>
<name>A0A5N6NTK8_9ASTR</name>
<comment type="caution">
    <text evidence="2">The sequence shown here is derived from an EMBL/GenBank/DDBJ whole genome shotgun (WGS) entry which is preliminary data.</text>
</comment>
<keyword evidence="1" id="KW-0472">Membrane</keyword>
<organism evidence="2 3">
    <name type="scientific">Mikania micrantha</name>
    <name type="common">bitter vine</name>
    <dbReference type="NCBI Taxonomy" id="192012"/>
    <lineage>
        <taxon>Eukaryota</taxon>
        <taxon>Viridiplantae</taxon>
        <taxon>Streptophyta</taxon>
        <taxon>Embryophyta</taxon>
        <taxon>Tracheophyta</taxon>
        <taxon>Spermatophyta</taxon>
        <taxon>Magnoliopsida</taxon>
        <taxon>eudicotyledons</taxon>
        <taxon>Gunneridae</taxon>
        <taxon>Pentapetalae</taxon>
        <taxon>asterids</taxon>
        <taxon>campanulids</taxon>
        <taxon>Asterales</taxon>
        <taxon>Asteraceae</taxon>
        <taxon>Asteroideae</taxon>
        <taxon>Heliantheae alliance</taxon>
        <taxon>Eupatorieae</taxon>
        <taxon>Mikania</taxon>
    </lineage>
</organism>
<feature type="transmembrane region" description="Helical" evidence="1">
    <location>
        <begin position="230"/>
        <end position="252"/>
    </location>
</feature>
<keyword evidence="1" id="KW-1133">Transmembrane helix</keyword>